<name>A0A2X4U940_9GAMM</name>
<dbReference type="AlphaFoldDB" id="A0A2X4U940"/>
<feature type="transmembrane region" description="Helical" evidence="1">
    <location>
        <begin position="125"/>
        <end position="148"/>
    </location>
</feature>
<feature type="transmembrane region" description="Helical" evidence="1">
    <location>
        <begin position="210"/>
        <end position="228"/>
    </location>
</feature>
<proteinExistence type="predicted"/>
<dbReference type="Proteomes" id="UP000249005">
    <property type="component" value="Chromosome 1"/>
</dbReference>
<feature type="transmembrane region" description="Helical" evidence="1">
    <location>
        <begin position="383"/>
        <end position="404"/>
    </location>
</feature>
<feature type="transmembrane region" description="Helical" evidence="1">
    <location>
        <begin position="314"/>
        <end position="332"/>
    </location>
</feature>
<sequence length="447" mass="48171">MGNSAVLLYLVLALVFFLPFVLIMSDIGAELRRDGCGIYTWASRYLGARLTFVGAFIWYLSCIILIGNCISYAIHYLSIFICGDDLFLLSRFELWSKSGLTTVVAVLATIIAIKWHSHLRLIITIGGAALICAILVLLLASVPLLLLVDGSSALASHLPLAPRSGFEAASRKGEYAQLVVQIVFAYCCISIAGGLTNIVQNVGKALKKKLVLAVIVVAIGYAVSVLLWGTQPAADGYWIPSIFELTKNMGASWGVALHLSSDSVAAISSELLHITGLLLFLAAVASVLILIYAPLRLLMRGIQETAESTNTAGVPAKAMWVQCLLVLIVLNVSREQSYYLLDTLTQVLMTLPCLLLAVAFFLFKTKLHSEVGSEIPKSRLSALLISGTVVLVIILSNVSAAVLPAVYLGEFERAKWAFYGGAVAVLAGLVAYEIYCRRISKKQTPEA</sequence>
<feature type="transmembrane region" description="Helical" evidence="1">
    <location>
        <begin position="94"/>
        <end position="113"/>
    </location>
</feature>
<protein>
    <submittedName>
        <fullName evidence="2">Inner membrane transporter yjeM</fullName>
    </submittedName>
</protein>
<accession>A0A2X4U940</accession>
<evidence type="ECO:0000256" key="1">
    <source>
        <dbReference type="SAM" id="Phobius"/>
    </source>
</evidence>
<reference evidence="2 3" key="1">
    <citation type="submission" date="2018-06" db="EMBL/GenBank/DDBJ databases">
        <authorList>
            <consortium name="Pathogen Informatics"/>
            <person name="Doyle S."/>
        </authorList>
    </citation>
    <scope>NUCLEOTIDE SEQUENCE [LARGE SCALE GENOMIC DNA]</scope>
    <source>
        <strain evidence="2 3">NCTC12151</strain>
    </source>
</reference>
<gene>
    <name evidence="2" type="primary">yjeM</name>
    <name evidence="2" type="ORF">NCTC12151_00709</name>
</gene>
<organism evidence="2 3">
    <name type="scientific">Leminorella richardii</name>
    <dbReference type="NCBI Taxonomy" id="158841"/>
    <lineage>
        <taxon>Bacteria</taxon>
        <taxon>Pseudomonadati</taxon>
        <taxon>Pseudomonadota</taxon>
        <taxon>Gammaproteobacteria</taxon>
        <taxon>Enterobacterales</taxon>
        <taxon>Budviciaceae</taxon>
        <taxon>Leminorella</taxon>
    </lineage>
</organism>
<keyword evidence="1" id="KW-0472">Membrane</keyword>
<feature type="transmembrane region" description="Helical" evidence="1">
    <location>
        <begin position="178"/>
        <end position="198"/>
    </location>
</feature>
<feature type="transmembrane region" description="Helical" evidence="1">
    <location>
        <begin position="271"/>
        <end position="293"/>
    </location>
</feature>
<keyword evidence="3" id="KW-1185">Reference proteome</keyword>
<feature type="transmembrane region" description="Helical" evidence="1">
    <location>
        <begin position="50"/>
        <end position="74"/>
    </location>
</feature>
<evidence type="ECO:0000313" key="3">
    <source>
        <dbReference type="Proteomes" id="UP000249005"/>
    </source>
</evidence>
<feature type="transmembrane region" description="Helical" evidence="1">
    <location>
        <begin position="344"/>
        <end position="363"/>
    </location>
</feature>
<evidence type="ECO:0000313" key="2">
    <source>
        <dbReference type="EMBL" id="SQI36336.1"/>
    </source>
</evidence>
<keyword evidence="1" id="KW-1133">Transmembrane helix</keyword>
<feature type="transmembrane region" description="Helical" evidence="1">
    <location>
        <begin position="6"/>
        <end position="29"/>
    </location>
</feature>
<feature type="transmembrane region" description="Helical" evidence="1">
    <location>
        <begin position="416"/>
        <end position="435"/>
    </location>
</feature>
<keyword evidence="1" id="KW-0812">Transmembrane</keyword>
<dbReference type="EMBL" id="LS483470">
    <property type="protein sequence ID" value="SQI36336.1"/>
    <property type="molecule type" value="Genomic_DNA"/>
</dbReference>
<dbReference type="KEGG" id="lri:NCTC12151_00709"/>